<protein>
    <submittedName>
        <fullName evidence="1">Uncharacterized protein</fullName>
    </submittedName>
</protein>
<dbReference type="Proteomes" id="UP001396334">
    <property type="component" value="Unassembled WGS sequence"/>
</dbReference>
<name>A0ABR1ZKA4_9ROSI</name>
<dbReference type="EMBL" id="JBBPBN010000955">
    <property type="protein sequence ID" value="KAK8481051.1"/>
    <property type="molecule type" value="Genomic_DNA"/>
</dbReference>
<proteinExistence type="predicted"/>
<comment type="caution">
    <text evidence="1">The sequence shown here is derived from an EMBL/GenBank/DDBJ whole genome shotgun (WGS) entry which is preliminary data.</text>
</comment>
<gene>
    <name evidence="1" type="ORF">V6N11_068416</name>
</gene>
<evidence type="ECO:0000313" key="1">
    <source>
        <dbReference type="EMBL" id="KAK8481051.1"/>
    </source>
</evidence>
<accession>A0ABR1ZKA4</accession>
<organism evidence="1 2">
    <name type="scientific">Hibiscus sabdariffa</name>
    <name type="common">roselle</name>
    <dbReference type="NCBI Taxonomy" id="183260"/>
    <lineage>
        <taxon>Eukaryota</taxon>
        <taxon>Viridiplantae</taxon>
        <taxon>Streptophyta</taxon>
        <taxon>Embryophyta</taxon>
        <taxon>Tracheophyta</taxon>
        <taxon>Spermatophyta</taxon>
        <taxon>Magnoliopsida</taxon>
        <taxon>eudicotyledons</taxon>
        <taxon>Gunneridae</taxon>
        <taxon>Pentapetalae</taxon>
        <taxon>rosids</taxon>
        <taxon>malvids</taxon>
        <taxon>Malvales</taxon>
        <taxon>Malvaceae</taxon>
        <taxon>Malvoideae</taxon>
        <taxon>Hibiscus</taxon>
    </lineage>
</organism>
<evidence type="ECO:0000313" key="2">
    <source>
        <dbReference type="Proteomes" id="UP001396334"/>
    </source>
</evidence>
<keyword evidence="2" id="KW-1185">Reference proteome</keyword>
<reference evidence="1 2" key="1">
    <citation type="journal article" date="2024" name="G3 (Bethesda)">
        <title>Genome assembly of Hibiscus sabdariffa L. provides insights into metabolisms of medicinal natural products.</title>
        <authorList>
            <person name="Kim T."/>
        </authorList>
    </citation>
    <scope>NUCLEOTIDE SEQUENCE [LARGE SCALE GENOMIC DNA]</scope>
    <source>
        <strain evidence="1">TK-2024</strain>
        <tissue evidence="1">Old leaves</tissue>
    </source>
</reference>
<sequence length="150" mass="16232">MARGSGGGSSRDAVIQMILKKVREIQDSDQFHREHLSILNHKFTILSDAVMHQKGILQKLSDSFEESKSQSRDEMKLMMEQMRQMQEKYEKSSYNLNPTLTGSNGGPNGSKTGGNGGPNGGNGDSNGEGGGGFLSLLSHTVEAIKKVFGD</sequence>